<dbReference type="GO" id="GO:0046475">
    <property type="term" value="P:glycerophospholipid catabolic process"/>
    <property type="evidence" value="ECO:0007669"/>
    <property type="project" value="TreeGrafter"/>
</dbReference>
<dbReference type="Gene3D" id="2.60.40.150">
    <property type="entry name" value="C2 domain"/>
    <property type="match status" value="1"/>
</dbReference>
<comment type="caution">
    <text evidence="11">The sequence shown here is derived from an EMBL/GenBank/DDBJ whole genome shotgun (WGS) entry which is preliminary data.</text>
</comment>
<evidence type="ECO:0000256" key="7">
    <source>
        <dbReference type="RuleBase" id="RU362102"/>
    </source>
</evidence>
<reference evidence="11" key="1">
    <citation type="submission" date="2023-01" db="EMBL/GenBank/DDBJ databases">
        <title>Genome assembly of the deep-sea coral Lophelia pertusa.</title>
        <authorList>
            <person name="Herrera S."/>
            <person name="Cordes E."/>
        </authorList>
    </citation>
    <scope>NUCLEOTIDE SEQUENCE</scope>
    <source>
        <strain evidence="11">USNM1676648</strain>
        <tissue evidence="11">Polyp</tissue>
    </source>
</reference>
<evidence type="ECO:0000256" key="2">
    <source>
        <dbReference type="ARBA" id="ARBA00013278"/>
    </source>
</evidence>
<name>A0A9W9YSM5_9CNID</name>
<evidence type="ECO:0000256" key="5">
    <source>
        <dbReference type="ARBA" id="ARBA00023098"/>
    </source>
</evidence>
<organism evidence="11 12">
    <name type="scientific">Desmophyllum pertusum</name>
    <dbReference type="NCBI Taxonomy" id="174260"/>
    <lineage>
        <taxon>Eukaryota</taxon>
        <taxon>Metazoa</taxon>
        <taxon>Cnidaria</taxon>
        <taxon>Anthozoa</taxon>
        <taxon>Hexacorallia</taxon>
        <taxon>Scleractinia</taxon>
        <taxon>Caryophylliina</taxon>
        <taxon>Caryophylliidae</taxon>
        <taxon>Desmophyllum</taxon>
    </lineage>
</organism>
<comment type="subcellular location">
    <subcellularLocation>
        <location evidence="1">Cytoplasm</location>
    </subcellularLocation>
</comment>
<dbReference type="Gene3D" id="3.40.1090.10">
    <property type="entry name" value="Cytosolic phospholipase A2 catalytic domain"/>
    <property type="match status" value="1"/>
</dbReference>
<evidence type="ECO:0000313" key="11">
    <source>
        <dbReference type="EMBL" id="KAJ7365492.1"/>
    </source>
</evidence>
<gene>
    <name evidence="11" type="primary">PLA2G4A_4</name>
    <name evidence="11" type="ORF">OS493_005600</name>
</gene>
<feature type="compositionally biased region" description="Basic and acidic residues" evidence="8">
    <location>
        <begin position="53"/>
        <end position="72"/>
    </location>
</feature>
<evidence type="ECO:0000256" key="6">
    <source>
        <dbReference type="PROSITE-ProRule" id="PRU00555"/>
    </source>
</evidence>
<keyword evidence="7" id="KW-0106">Calcium</keyword>
<dbReference type="InterPro" id="IPR000008">
    <property type="entry name" value="C2_dom"/>
</dbReference>
<evidence type="ECO:0000256" key="1">
    <source>
        <dbReference type="ARBA" id="ARBA00004496"/>
    </source>
</evidence>
<dbReference type="EC" id="3.1.1.4" evidence="2 7"/>
<dbReference type="Pfam" id="PF01735">
    <property type="entry name" value="PLA2_B"/>
    <property type="match status" value="1"/>
</dbReference>
<dbReference type="PANTHER" id="PTHR10728:SF40">
    <property type="entry name" value="PATATIN FAMILY PROTEIN"/>
    <property type="match status" value="1"/>
</dbReference>
<dbReference type="SMART" id="SM00239">
    <property type="entry name" value="C2"/>
    <property type="match status" value="1"/>
</dbReference>
<dbReference type="Pfam" id="PF00168">
    <property type="entry name" value="C2"/>
    <property type="match status" value="1"/>
</dbReference>
<dbReference type="PROSITE" id="PS51210">
    <property type="entry name" value="PLA2C"/>
    <property type="match status" value="1"/>
</dbReference>
<evidence type="ECO:0000313" key="12">
    <source>
        <dbReference type="Proteomes" id="UP001163046"/>
    </source>
</evidence>
<protein>
    <recommendedName>
        <fullName evidence="2 7">Phospholipase A2</fullName>
        <ecNumber evidence="2 7">3.1.1.4</ecNumber>
    </recommendedName>
</protein>
<dbReference type="InterPro" id="IPR002642">
    <property type="entry name" value="LysoPLipase_cat_dom"/>
</dbReference>
<proteinExistence type="predicted"/>
<dbReference type="GO" id="GO:0047498">
    <property type="term" value="F:calcium-dependent phospholipase A2 activity"/>
    <property type="evidence" value="ECO:0007669"/>
    <property type="project" value="TreeGrafter"/>
</dbReference>
<dbReference type="GO" id="GO:0005509">
    <property type="term" value="F:calcium ion binding"/>
    <property type="evidence" value="ECO:0007669"/>
    <property type="project" value="TreeGrafter"/>
</dbReference>
<dbReference type="EMBL" id="MU827303">
    <property type="protein sequence ID" value="KAJ7365492.1"/>
    <property type="molecule type" value="Genomic_DNA"/>
</dbReference>
<evidence type="ECO:0000256" key="3">
    <source>
        <dbReference type="ARBA" id="ARBA00022490"/>
    </source>
</evidence>
<dbReference type="SUPFAM" id="SSF52151">
    <property type="entry name" value="FabD/lysophospholipase-like"/>
    <property type="match status" value="1"/>
</dbReference>
<dbReference type="InterPro" id="IPR035892">
    <property type="entry name" value="C2_domain_sf"/>
</dbReference>
<dbReference type="SUPFAM" id="SSF49562">
    <property type="entry name" value="C2 domain (Calcium/lipid-binding domain, CaLB)"/>
    <property type="match status" value="1"/>
</dbReference>
<keyword evidence="12" id="KW-1185">Reference proteome</keyword>
<keyword evidence="3 7" id="KW-0963">Cytoplasm</keyword>
<feature type="region of interest" description="Disordered" evidence="8">
    <location>
        <begin position="42"/>
        <end position="83"/>
    </location>
</feature>
<keyword evidence="6 7" id="KW-0442">Lipid degradation</keyword>
<evidence type="ECO:0000259" key="9">
    <source>
        <dbReference type="PROSITE" id="PS50004"/>
    </source>
</evidence>
<dbReference type="GO" id="GO:0005544">
    <property type="term" value="F:calcium-dependent phospholipid binding"/>
    <property type="evidence" value="ECO:0007669"/>
    <property type="project" value="TreeGrafter"/>
</dbReference>
<feature type="domain" description="C2" evidence="9">
    <location>
        <begin position="86"/>
        <end position="202"/>
    </location>
</feature>
<comment type="catalytic activity">
    <reaction evidence="7">
        <text>a 1,2-diacyl-sn-glycero-3-phosphocholine + H2O = a 1-acyl-sn-glycero-3-phosphocholine + a fatty acid + H(+)</text>
        <dbReference type="Rhea" id="RHEA:15801"/>
        <dbReference type="ChEBI" id="CHEBI:15377"/>
        <dbReference type="ChEBI" id="CHEBI:15378"/>
        <dbReference type="ChEBI" id="CHEBI:28868"/>
        <dbReference type="ChEBI" id="CHEBI:57643"/>
        <dbReference type="ChEBI" id="CHEBI:58168"/>
        <dbReference type="EC" id="3.1.1.4"/>
    </reaction>
</comment>
<keyword evidence="7" id="KW-0479">Metal-binding</keyword>
<dbReference type="AlphaFoldDB" id="A0A9W9YSM5"/>
<dbReference type="InterPro" id="IPR016035">
    <property type="entry name" value="Acyl_Trfase/lysoPLipase"/>
</dbReference>
<sequence>MGSNPSKNNPHFTIKDAIPLRFTDTDWEELIRNGVVKGLNNAGGVASTNTEKQNTHHEELQSLTIQDERDSHSSLNTAGAQNGFRKRPNLQASFRPCFSLQIKVLRGYNITLGSFNDLLDTPDPYVKLLIPSSPNGMRRTKVQSNTDNPTWDEVFYFYLDPEMMNLLQISLIESDTLSDDLVETKIFDLGTLELDKTCLMTFTFREVSKVDVEMKVEYCTAPTDMRYSAELSQAENEFILKRRSFVFDAMNTFLGERGPQTIDEVPTVAVLGSGGGFRAMVSLSGVFCALKDMRVLDCAMYAAGLSGSAWYLSTLYSHPEWPYVHPRVIRDTLKENINDNWMWLMITPSWMYKHLKIIMEKKRRGQPRDEIPLLSEQQQKVENALVPFPLYTCVHVKKDVPAKEYCGKLRVL</sequence>
<evidence type="ECO:0000256" key="8">
    <source>
        <dbReference type="SAM" id="MobiDB-lite"/>
    </source>
</evidence>
<keyword evidence="5 6" id="KW-0443">Lipid metabolism</keyword>
<accession>A0A9W9YSM5</accession>
<comment type="domain">
    <text evidence="7">The N-terminal C2 domain associates with lipid membranes upon calcium binding.</text>
</comment>
<dbReference type="PANTHER" id="PTHR10728">
    <property type="entry name" value="CYTOSOLIC PHOSPHOLIPASE A2"/>
    <property type="match status" value="1"/>
</dbReference>
<dbReference type="GO" id="GO:0005829">
    <property type="term" value="C:cytosol"/>
    <property type="evidence" value="ECO:0007669"/>
    <property type="project" value="TreeGrafter"/>
</dbReference>
<dbReference type="Proteomes" id="UP001163046">
    <property type="component" value="Unassembled WGS sequence"/>
</dbReference>
<evidence type="ECO:0000259" key="10">
    <source>
        <dbReference type="PROSITE" id="PS51210"/>
    </source>
</evidence>
<evidence type="ECO:0000256" key="4">
    <source>
        <dbReference type="ARBA" id="ARBA00022801"/>
    </source>
</evidence>
<keyword evidence="4 6" id="KW-0378">Hydrolase</keyword>
<dbReference type="OrthoDB" id="419768at2759"/>
<dbReference type="PROSITE" id="PS50004">
    <property type="entry name" value="C2"/>
    <property type="match status" value="1"/>
</dbReference>
<feature type="domain" description="PLA2c" evidence="10">
    <location>
        <begin position="218"/>
        <end position="412"/>
    </location>
</feature>